<dbReference type="InterPro" id="IPR000719">
    <property type="entry name" value="Prot_kinase_dom"/>
</dbReference>
<proteinExistence type="predicted"/>
<dbReference type="EC" id="2.7.11.1" evidence="1"/>
<sequence length="852" mass="91927">MDAYRRVMFLAPGTPFFDRTEADASDPDDDFLASEPPADWSCHTGTDWTMLTPHGYQLPAQGWKVHVSATSENARTILDRSWEWLVEQRMAFKFIRSRQVLSRRNGKYGDRGASGKFITIYPEDEARLASVLGELGELLDGERGPYILSDLRWRSGPLYVRYGGFVARVMKTAKGETVPCIEDPEGRLVPDVRGPSFRPPEWVTIPECLAPAMEARNAGTLHDFPYRAERALHFSNGGGVYRGTDTRTGEPVLLREARPLAGIDTHGEDAVARLVRERDCLERLAGLPWVPRLIEARVGHEHHFLVREFVEGETLAIRTTRDNPASPSADPSRTADYTRWAIDALNQIDEGIQAMHARGVIFGDLHPGNIMVRPDDSIAFIDLETATTDLTSRQIHAAPGFAAPPTHRGTAIDRYALGCLRIALFTPLTSLLAWGPEKLDQLIELIETRYPVPGDFGAKVRADLGAAPEGDGVLEGYDVEARADLDADAHDWSPGVRLTASGGAGAQNPAPAEQFTTPVDTPSPTAIAQGILTTATPTRQDRLYPGDTAQFLLPEGGTCLAYGAAGVLWALAETGVEIPDAHVDWLADAAQRTVHPAPGLYTGTSGVACVLHHLGRTDAAELMKDVGEPLNDTLLDGRAGLALAQLYFARATGDDDALKQATLLAERLVESAAGQPTRRGEAGLLRGRAGTALLLLRLHGYTPDTALLDAAHDLLDADLRALGWTDDGWTPGSAGTRPTFAAGSGGTAMVLKEYLAQRPDAQYELACDTVLRSALDCVPHTAGLFHGFAGVLLTATRLGGTTEARQLRLYEVPHEGMPAFLGLENVRLTTDLATGAAGVLLARSVSTPLAFL</sequence>
<reference evidence="8 10" key="1">
    <citation type="journal article" date="2023" name="Microb. Genom.">
        <title>Mesoterricola silvestris gen. nov., sp. nov., Mesoterricola sediminis sp. nov., Geothrix oryzae sp. nov., Geothrix edaphica sp. nov., Geothrix rubra sp. nov., and Geothrix limicola sp. nov., six novel members of Acidobacteriota isolated from soils.</title>
        <authorList>
            <person name="Weisberg A.J."/>
            <person name="Pearce E."/>
            <person name="Kramer C.G."/>
            <person name="Chang J.H."/>
            <person name="Clarke C.R."/>
        </authorList>
    </citation>
    <scope>NUCLEOTIDE SEQUENCE</scope>
    <source>
        <strain evidence="9 10">NB05-1H</strain>
        <strain evidence="8">NRRL_B-16521</strain>
    </source>
</reference>
<dbReference type="InterPro" id="IPR007822">
    <property type="entry name" value="LANC-like"/>
</dbReference>
<evidence type="ECO:0000259" key="7">
    <source>
        <dbReference type="PROSITE" id="PS50011"/>
    </source>
</evidence>
<evidence type="ECO:0000256" key="2">
    <source>
        <dbReference type="ARBA" id="ARBA00022527"/>
    </source>
</evidence>
<dbReference type="Pfam" id="PF25816">
    <property type="entry name" value="RamC_N"/>
    <property type="match status" value="1"/>
</dbReference>
<dbReference type="PANTHER" id="PTHR43289">
    <property type="entry name" value="MITOGEN-ACTIVATED PROTEIN KINASE KINASE KINASE 20-RELATED"/>
    <property type="match status" value="1"/>
</dbReference>
<dbReference type="SUPFAM" id="SSF158745">
    <property type="entry name" value="LanC-like"/>
    <property type="match status" value="1"/>
</dbReference>
<dbReference type="GO" id="GO:0031179">
    <property type="term" value="P:peptide modification"/>
    <property type="evidence" value="ECO:0007669"/>
    <property type="project" value="InterPro"/>
</dbReference>
<gene>
    <name evidence="8" type="primary">lanKC</name>
    <name evidence="8" type="ORF">PV399_45210</name>
    <name evidence="9" type="ORF">PV666_19025</name>
</gene>
<dbReference type="CDD" id="cd04791">
    <property type="entry name" value="LanC_SerThrkinase"/>
    <property type="match status" value="1"/>
</dbReference>
<keyword evidence="10" id="KW-1185">Reference proteome</keyword>
<name>A0AAP6BLN8_9ACTN</name>
<organism evidence="8 11">
    <name type="scientific">Streptomyces acidiscabies</name>
    <dbReference type="NCBI Taxonomy" id="42234"/>
    <lineage>
        <taxon>Bacteria</taxon>
        <taxon>Bacillati</taxon>
        <taxon>Actinomycetota</taxon>
        <taxon>Actinomycetes</taxon>
        <taxon>Kitasatosporales</taxon>
        <taxon>Streptomycetaceae</taxon>
        <taxon>Streptomyces</taxon>
    </lineage>
</organism>
<dbReference type="InterPro" id="IPR053524">
    <property type="entry name" value="Aerial_hyphae_peptide-synth"/>
</dbReference>
<dbReference type="Gene3D" id="1.50.10.20">
    <property type="match status" value="1"/>
</dbReference>
<dbReference type="PROSITE" id="PS50011">
    <property type="entry name" value="PROTEIN_KINASE_DOM"/>
    <property type="match status" value="1"/>
</dbReference>
<evidence type="ECO:0000256" key="3">
    <source>
        <dbReference type="ARBA" id="ARBA00022679"/>
    </source>
</evidence>
<feature type="domain" description="Protein kinase" evidence="7">
    <location>
        <begin position="226"/>
        <end position="516"/>
    </location>
</feature>
<evidence type="ECO:0000256" key="4">
    <source>
        <dbReference type="ARBA" id="ARBA00022741"/>
    </source>
</evidence>
<evidence type="ECO:0000256" key="5">
    <source>
        <dbReference type="ARBA" id="ARBA00022777"/>
    </source>
</evidence>
<evidence type="ECO:0000313" key="11">
    <source>
        <dbReference type="Proteomes" id="UP001282288"/>
    </source>
</evidence>
<evidence type="ECO:0000256" key="6">
    <source>
        <dbReference type="ARBA" id="ARBA00022840"/>
    </source>
</evidence>
<dbReference type="SMART" id="SM01260">
    <property type="entry name" value="LANC_like"/>
    <property type="match status" value="1"/>
</dbReference>
<dbReference type="Proteomes" id="UP001272987">
    <property type="component" value="Unassembled WGS sequence"/>
</dbReference>
<dbReference type="SUPFAM" id="SSF56112">
    <property type="entry name" value="Protein kinase-like (PK-like)"/>
    <property type="match status" value="1"/>
</dbReference>
<dbReference type="NCBIfam" id="NF038151">
    <property type="entry name" value="lanthi_synth_III"/>
    <property type="match status" value="1"/>
</dbReference>
<evidence type="ECO:0000256" key="1">
    <source>
        <dbReference type="ARBA" id="ARBA00012513"/>
    </source>
</evidence>
<dbReference type="InterPro" id="IPR058053">
    <property type="entry name" value="RamC_C"/>
</dbReference>
<keyword evidence="4" id="KW-0547">Nucleotide-binding</keyword>
<dbReference type="EMBL" id="JARAWC010000071">
    <property type="protein sequence ID" value="MDX2966848.1"/>
    <property type="molecule type" value="Genomic_DNA"/>
</dbReference>
<evidence type="ECO:0000313" key="10">
    <source>
        <dbReference type="Proteomes" id="UP001272987"/>
    </source>
</evidence>
<protein>
    <recommendedName>
        <fullName evidence="1">non-specific serine/threonine protein kinase</fullName>
        <ecNumber evidence="1">2.7.11.1</ecNumber>
    </recommendedName>
</protein>
<evidence type="ECO:0000313" key="8">
    <source>
        <dbReference type="EMBL" id="MDX2966848.1"/>
    </source>
</evidence>
<dbReference type="GeneID" id="69804703"/>
<evidence type="ECO:0000313" key="9">
    <source>
        <dbReference type="EMBL" id="MDX3019971.1"/>
    </source>
</evidence>
<keyword evidence="3" id="KW-0808">Transferase</keyword>
<keyword evidence="6" id="KW-0067">ATP-binding</keyword>
<accession>A0AAP6BLN8</accession>
<dbReference type="SMART" id="SM00220">
    <property type="entry name" value="S_TKc"/>
    <property type="match status" value="1"/>
</dbReference>
<dbReference type="GO" id="GO:0004674">
    <property type="term" value="F:protein serine/threonine kinase activity"/>
    <property type="evidence" value="ECO:0007669"/>
    <property type="project" value="UniProtKB-KW"/>
</dbReference>
<dbReference type="Gene3D" id="1.10.510.10">
    <property type="entry name" value="Transferase(Phosphotransferase) domain 1"/>
    <property type="match status" value="1"/>
</dbReference>
<dbReference type="InterPro" id="IPR011009">
    <property type="entry name" value="Kinase-like_dom_sf"/>
</dbReference>
<dbReference type="EMBL" id="JARAWP010000010">
    <property type="protein sequence ID" value="MDX3019971.1"/>
    <property type="molecule type" value="Genomic_DNA"/>
</dbReference>
<dbReference type="Proteomes" id="UP001282288">
    <property type="component" value="Unassembled WGS sequence"/>
</dbReference>
<keyword evidence="5" id="KW-0418">Kinase</keyword>
<dbReference type="InterPro" id="IPR057929">
    <property type="entry name" value="RamC_N"/>
</dbReference>
<dbReference type="GO" id="GO:0005524">
    <property type="term" value="F:ATP binding"/>
    <property type="evidence" value="ECO:0007669"/>
    <property type="project" value="UniProtKB-KW"/>
</dbReference>
<comment type="caution">
    <text evidence="8">The sequence shown here is derived from an EMBL/GenBank/DDBJ whole genome shotgun (WGS) entry which is preliminary data.</text>
</comment>
<dbReference type="PANTHER" id="PTHR43289:SF6">
    <property type="entry name" value="SERINE_THREONINE-PROTEIN KINASE NEKL-3"/>
    <property type="match status" value="1"/>
</dbReference>
<keyword evidence="2" id="KW-0723">Serine/threonine-protein kinase</keyword>
<dbReference type="Pfam" id="PF00069">
    <property type="entry name" value="Pkinase"/>
    <property type="match status" value="1"/>
</dbReference>
<dbReference type="RefSeq" id="WP_010360169.1">
    <property type="nucleotide sequence ID" value="NZ_CP122369.1"/>
</dbReference>
<dbReference type="AlphaFoldDB" id="A0AAP6BLN8"/>